<dbReference type="Gene3D" id="3.40.50.200">
    <property type="entry name" value="Peptidase S8/S53 domain"/>
    <property type="match status" value="1"/>
</dbReference>
<dbReference type="PROSITE" id="PS51892">
    <property type="entry name" value="SUBTILASE"/>
    <property type="match status" value="1"/>
</dbReference>
<comment type="similarity">
    <text evidence="1 5">Belongs to the peptidase S8 family.</text>
</comment>
<dbReference type="PANTHER" id="PTHR43806:SF11">
    <property type="entry name" value="CEREVISIN-RELATED"/>
    <property type="match status" value="1"/>
</dbReference>
<keyword evidence="3" id="KW-0378">Hydrolase</keyword>
<evidence type="ECO:0000256" key="4">
    <source>
        <dbReference type="ARBA" id="ARBA00022825"/>
    </source>
</evidence>
<dbReference type="EMBL" id="MU007114">
    <property type="protein sequence ID" value="KAF2420027.1"/>
    <property type="molecule type" value="Genomic_DNA"/>
</dbReference>
<evidence type="ECO:0000256" key="5">
    <source>
        <dbReference type="PROSITE-ProRule" id="PRU01240"/>
    </source>
</evidence>
<reference evidence="8" key="1">
    <citation type="journal article" date="2020" name="Stud. Mycol.">
        <title>101 Dothideomycetes genomes: a test case for predicting lifestyles and emergence of pathogens.</title>
        <authorList>
            <person name="Haridas S."/>
            <person name="Albert R."/>
            <person name="Binder M."/>
            <person name="Bloem J."/>
            <person name="Labutti K."/>
            <person name="Salamov A."/>
            <person name="Andreopoulos B."/>
            <person name="Baker S."/>
            <person name="Barry K."/>
            <person name="Bills G."/>
            <person name="Bluhm B."/>
            <person name="Cannon C."/>
            <person name="Castanera R."/>
            <person name="Culley D."/>
            <person name="Daum C."/>
            <person name="Ezra D."/>
            <person name="Gonzalez J."/>
            <person name="Henrissat B."/>
            <person name="Kuo A."/>
            <person name="Liang C."/>
            <person name="Lipzen A."/>
            <person name="Lutzoni F."/>
            <person name="Magnuson J."/>
            <person name="Mondo S."/>
            <person name="Nolan M."/>
            <person name="Ohm R."/>
            <person name="Pangilinan J."/>
            <person name="Park H.-J."/>
            <person name="Ramirez L."/>
            <person name="Alfaro M."/>
            <person name="Sun H."/>
            <person name="Tritt A."/>
            <person name="Yoshinaga Y."/>
            <person name="Zwiers L.-H."/>
            <person name="Turgeon B."/>
            <person name="Goodwin S."/>
            <person name="Spatafora J."/>
            <person name="Crous P."/>
            <person name="Grigoriev I."/>
        </authorList>
    </citation>
    <scope>NUCLEOTIDE SEQUENCE</scope>
    <source>
        <strain evidence="8">CBS 130266</strain>
    </source>
</reference>
<protein>
    <submittedName>
        <fullName evidence="8">Subtilisin-like protein</fullName>
    </submittedName>
</protein>
<dbReference type="InterPro" id="IPR000209">
    <property type="entry name" value="Peptidase_S8/S53_dom"/>
</dbReference>
<comment type="caution">
    <text evidence="8">The sequence shown here is derived from an EMBL/GenBank/DDBJ whole genome shotgun (WGS) entry which is preliminary data.</text>
</comment>
<dbReference type="InterPro" id="IPR050131">
    <property type="entry name" value="Peptidase_S8_subtilisin-like"/>
</dbReference>
<dbReference type="PANTHER" id="PTHR43806">
    <property type="entry name" value="PEPTIDASE S8"/>
    <property type="match status" value="1"/>
</dbReference>
<dbReference type="PRINTS" id="PR00723">
    <property type="entry name" value="SUBTILISIN"/>
</dbReference>
<dbReference type="GO" id="GO:0004252">
    <property type="term" value="F:serine-type endopeptidase activity"/>
    <property type="evidence" value="ECO:0007669"/>
    <property type="project" value="InterPro"/>
</dbReference>
<evidence type="ECO:0000256" key="2">
    <source>
        <dbReference type="ARBA" id="ARBA00022670"/>
    </source>
</evidence>
<name>A0A9P4NFU9_9PEZI</name>
<dbReference type="Pfam" id="PF00082">
    <property type="entry name" value="Peptidase_S8"/>
    <property type="match status" value="1"/>
</dbReference>
<evidence type="ECO:0000256" key="6">
    <source>
        <dbReference type="SAM" id="MobiDB-lite"/>
    </source>
</evidence>
<dbReference type="GO" id="GO:0006508">
    <property type="term" value="P:proteolysis"/>
    <property type="evidence" value="ECO:0007669"/>
    <property type="project" value="UniProtKB-KW"/>
</dbReference>
<evidence type="ECO:0000313" key="9">
    <source>
        <dbReference type="Proteomes" id="UP000800235"/>
    </source>
</evidence>
<evidence type="ECO:0000256" key="3">
    <source>
        <dbReference type="ARBA" id="ARBA00022801"/>
    </source>
</evidence>
<dbReference type="SUPFAM" id="SSF52743">
    <property type="entry name" value="Subtilisin-like"/>
    <property type="match status" value="1"/>
</dbReference>
<feature type="domain" description="Peptidase S8/S53" evidence="7">
    <location>
        <begin position="223"/>
        <end position="443"/>
    </location>
</feature>
<comment type="caution">
    <text evidence="5">Lacks conserved residue(s) required for the propagation of feature annotation.</text>
</comment>
<evidence type="ECO:0000259" key="7">
    <source>
        <dbReference type="Pfam" id="PF00082"/>
    </source>
</evidence>
<gene>
    <name evidence="8" type="ORF">EJ08DRAFT_665784</name>
</gene>
<accession>A0A9P4NFU9</accession>
<keyword evidence="4" id="KW-0720">Serine protease</keyword>
<proteinExistence type="inferred from homology"/>
<keyword evidence="9" id="KW-1185">Reference proteome</keyword>
<dbReference type="AlphaFoldDB" id="A0A9P4NFU9"/>
<dbReference type="Proteomes" id="UP000800235">
    <property type="component" value="Unassembled WGS sequence"/>
</dbReference>
<keyword evidence="2" id="KW-0645">Protease</keyword>
<dbReference type="InterPro" id="IPR015500">
    <property type="entry name" value="Peptidase_S8_subtilisin-rel"/>
</dbReference>
<evidence type="ECO:0000313" key="8">
    <source>
        <dbReference type="EMBL" id="KAF2420027.1"/>
    </source>
</evidence>
<dbReference type="InterPro" id="IPR036852">
    <property type="entry name" value="Peptidase_S8/S53_dom_sf"/>
</dbReference>
<organism evidence="8 9">
    <name type="scientific">Tothia fuscella</name>
    <dbReference type="NCBI Taxonomy" id="1048955"/>
    <lineage>
        <taxon>Eukaryota</taxon>
        <taxon>Fungi</taxon>
        <taxon>Dikarya</taxon>
        <taxon>Ascomycota</taxon>
        <taxon>Pezizomycotina</taxon>
        <taxon>Dothideomycetes</taxon>
        <taxon>Pleosporomycetidae</taxon>
        <taxon>Venturiales</taxon>
        <taxon>Cylindrosympodiaceae</taxon>
        <taxon>Tothia</taxon>
    </lineage>
</organism>
<evidence type="ECO:0000256" key="1">
    <source>
        <dbReference type="ARBA" id="ARBA00011073"/>
    </source>
</evidence>
<feature type="region of interest" description="Disordered" evidence="6">
    <location>
        <begin position="1"/>
        <end position="22"/>
    </location>
</feature>
<dbReference type="OrthoDB" id="3866712at2759"/>
<sequence length="656" mass="71110">MATQAPPTKDVLAGAPSKEPPRVAIKLTPEAQREQRKDPDYILRLADEVMKGTSQGATQLPLFHTRKPEELDALLKRAQAADPKSVLPDLNAWQQIFLRSKPFENPDQEGPPSFKEPSAIDQLVARLSKRREVEVALPMRKGNPPTSPSFEGQNRYMKGLNQEGSDVKGLDIEYAWKYGDHNNNPNGINHGEGIKLIDIEAGWDKNHEDWPADIPHIRGLVDDHSTFRWHGTNVIGTIFMQPNEKGGVGIAYGGHGFTMGRSWQYDNDVDGACTAVSILESIYNLQFGDVILLEDQTENNLPIENAPGVFDIIRIATAVGMIVVEAAGNGGSDLGHMDDSGAIVVGASDSTTLAPKDYSNYGDRVDVFAWGQDVCTTGSSKETPSFATDYRPVGSTLAFNGTSAASAIIAGAVTVLQGIAEKKNPSSGGTKFRFSPHQMRELLKVGGTPSDTTNPITGLRKIGVMPNLRKILDSTEATGPGRPDIYIRKTPDDVGGSNLILKIEDLSVSPDMIITDQPVQPGQDIPPNNDPVIIRGRDNYLYIRLMNRGARAATGAAVSLYWSKLSSCQYPSTWKDNFIANASFPSDIDANHSTPVLSQAITWNPNFDSTEPLCLIAMATCPGDEGPSVEELQDSLAQEFSVGVNDDLTSNATKFL</sequence>